<accession>A0A3D4VAS9</accession>
<dbReference type="EMBL" id="DPIY01000010">
    <property type="protein sequence ID" value="HCT58206.1"/>
    <property type="molecule type" value="Genomic_DNA"/>
</dbReference>
<comment type="caution">
    <text evidence="1">The sequence shown here is derived from an EMBL/GenBank/DDBJ whole genome shotgun (WGS) entry which is preliminary data.</text>
</comment>
<sequence>MHNDWLLGTWVLLRADPHLDFAPGVRMEFLAGGELRYHVDVGGRDQVIHLIYRIDGDMLHTDNPSAPHSLSVRIEHGAGDAMLLDFSGARAVFIRELGSAPEPPADPHIQ</sequence>
<proteinExistence type="predicted"/>
<name>A0A3D4VAS9_9BACT</name>
<evidence type="ECO:0000313" key="2">
    <source>
        <dbReference type="Proteomes" id="UP000264071"/>
    </source>
</evidence>
<dbReference type="Proteomes" id="UP000264071">
    <property type="component" value="Unassembled WGS sequence"/>
</dbReference>
<evidence type="ECO:0000313" key="1">
    <source>
        <dbReference type="EMBL" id="HCT58206.1"/>
    </source>
</evidence>
<protein>
    <recommendedName>
        <fullName evidence="3">Lipocalin-like domain-containing protein</fullName>
    </recommendedName>
</protein>
<evidence type="ECO:0008006" key="3">
    <source>
        <dbReference type="Google" id="ProtNLM"/>
    </source>
</evidence>
<dbReference type="AlphaFoldDB" id="A0A3D4VAS9"/>
<reference evidence="1 2" key="1">
    <citation type="journal article" date="2018" name="Nat. Biotechnol.">
        <title>A standardized bacterial taxonomy based on genome phylogeny substantially revises the tree of life.</title>
        <authorList>
            <person name="Parks D.H."/>
            <person name="Chuvochina M."/>
            <person name="Waite D.W."/>
            <person name="Rinke C."/>
            <person name="Skarshewski A."/>
            <person name="Chaumeil P.A."/>
            <person name="Hugenholtz P."/>
        </authorList>
    </citation>
    <scope>NUCLEOTIDE SEQUENCE [LARGE SCALE GENOMIC DNA]</scope>
    <source>
        <strain evidence="1">UBA8844</strain>
    </source>
</reference>
<organism evidence="1 2">
    <name type="scientific">Gemmatimonas aurantiaca</name>
    <dbReference type="NCBI Taxonomy" id="173480"/>
    <lineage>
        <taxon>Bacteria</taxon>
        <taxon>Pseudomonadati</taxon>
        <taxon>Gemmatimonadota</taxon>
        <taxon>Gemmatimonadia</taxon>
        <taxon>Gemmatimonadales</taxon>
        <taxon>Gemmatimonadaceae</taxon>
        <taxon>Gemmatimonas</taxon>
    </lineage>
</organism>
<gene>
    <name evidence="1" type="ORF">DGD08_13460</name>
</gene>